<protein>
    <submittedName>
        <fullName evidence="1">Uncharacterized protein</fullName>
    </submittedName>
</protein>
<reference evidence="2" key="1">
    <citation type="journal article" date="2019" name="Int. J. Syst. Evol. Microbiol.">
        <title>The Global Catalogue of Microorganisms (GCM) 10K type strain sequencing project: providing services to taxonomists for standard genome sequencing and annotation.</title>
        <authorList>
            <consortium name="The Broad Institute Genomics Platform"/>
            <consortium name="The Broad Institute Genome Sequencing Center for Infectious Disease"/>
            <person name="Wu L."/>
            <person name="Ma J."/>
        </authorList>
    </citation>
    <scope>NUCLEOTIDE SEQUENCE [LARGE SCALE GENOMIC DNA]</scope>
    <source>
        <strain evidence="2">CGMCC 4.7283</strain>
    </source>
</reference>
<evidence type="ECO:0000313" key="1">
    <source>
        <dbReference type="EMBL" id="MFC4667775.1"/>
    </source>
</evidence>
<organism evidence="1 2">
    <name type="scientific">Seohaeicola nanhaiensis</name>
    <dbReference type="NCBI Taxonomy" id="1387282"/>
    <lineage>
        <taxon>Bacteria</taxon>
        <taxon>Pseudomonadati</taxon>
        <taxon>Pseudomonadota</taxon>
        <taxon>Alphaproteobacteria</taxon>
        <taxon>Rhodobacterales</taxon>
        <taxon>Roseobacteraceae</taxon>
        <taxon>Seohaeicola</taxon>
    </lineage>
</organism>
<accession>A0ABV9KCW1</accession>
<dbReference type="EMBL" id="JBHSGI010000002">
    <property type="protein sequence ID" value="MFC4667775.1"/>
    <property type="molecule type" value="Genomic_DNA"/>
</dbReference>
<dbReference type="Proteomes" id="UP001595973">
    <property type="component" value="Unassembled WGS sequence"/>
</dbReference>
<name>A0ABV9KCW1_9RHOB</name>
<dbReference type="RefSeq" id="WP_380716009.1">
    <property type="nucleotide sequence ID" value="NZ_JBHSGI010000002.1"/>
</dbReference>
<keyword evidence="2" id="KW-1185">Reference proteome</keyword>
<gene>
    <name evidence="1" type="ORF">ACFO5X_04350</name>
</gene>
<proteinExistence type="predicted"/>
<evidence type="ECO:0000313" key="2">
    <source>
        <dbReference type="Proteomes" id="UP001595973"/>
    </source>
</evidence>
<comment type="caution">
    <text evidence="1">The sequence shown here is derived from an EMBL/GenBank/DDBJ whole genome shotgun (WGS) entry which is preliminary data.</text>
</comment>
<sequence length="40" mass="4941">MEKHTPTPRERLERRLRHRYGLSRHLARSVADLRKLEVFE</sequence>